<feature type="region of interest" description="Disordered" evidence="13">
    <location>
        <begin position="211"/>
        <end position="259"/>
    </location>
</feature>
<comment type="function">
    <text evidence="12">Putative RNA polymerase II subunit B1 C-terminal domain (CTD) phosphatase involved in RNA polymerase II transcription regulation.</text>
</comment>
<evidence type="ECO:0000256" key="7">
    <source>
        <dbReference type="ARBA" id="ARBA00022912"/>
    </source>
</evidence>
<dbReference type="GO" id="GO:0008420">
    <property type="term" value="F:RNA polymerase II CTD heptapeptide repeat phosphatase activity"/>
    <property type="evidence" value="ECO:0007669"/>
    <property type="project" value="UniProtKB-UniRule"/>
</dbReference>
<dbReference type="GO" id="GO:0008270">
    <property type="term" value="F:zinc ion binding"/>
    <property type="evidence" value="ECO:0007669"/>
    <property type="project" value="UniProtKB-KW"/>
</dbReference>
<reference evidence="16" key="1">
    <citation type="submission" date="2017-01" db="EMBL/GenBank/DDBJ databases">
        <title>Comparative genomics of anhydrobiosis in the tardigrade Hypsibius dujardini.</title>
        <authorList>
            <person name="Yoshida Y."/>
            <person name="Koutsovoulos G."/>
            <person name="Laetsch D."/>
            <person name="Stevens L."/>
            <person name="Kumar S."/>
            <person name="Horikawa D."/>
            <person name="Ishino K."/>
            <person name="Komine S."/>
            <person name="Tomita M."/>
            <person name="Blaxter M."/>
            <person name="Arakawa K."/>
        </authorList>
    </citation>
    <scope>NUCLEOTIDE SEQUENCE [LARGE SCALE GENOMIC DNA]</scope>
    <source>
        <strain evidence="16">Z151</strain>
    </source>
</reference>
<dbReference type="PANTHER" id="PTHR14732">
    <property type="entry name" value="RNA POLYMERASE II SUBUNIT B1 CTD PHOSPHATASE RPAP2-RELATED"/>
    <property type="match status" value="1"/>
</dbReference>
<dbReference type="Pfam" id="PF04181">
    <property type="entry name" value="RPAP2_Rtr1"/>
    <property type="match status" value="1"/>
</dbReference>
<evidence type="ECO:0000256" key="4">
    <source>
        <dbReference type="ARBA" id="ARBA00022771"/>
    </source>
</evidence>
<proteinExistence type="inferred from homology"/>
<feature type="domain" description="RTR1-type" evidence="14">
    <location>
        <begin position="80"/>
        <end position="166"/>
    </location>
</feature>
<keyword evidence="16" id="KW-1185">Reference proteome</keyword>
<gene>
    <name evidence="15" type="ORF">BV898_02035</name>
</gene>
<dbReference type="GO" id="GO:0005737">
    <property type="term" value="C:cytoplasm"/>
    <property type="evidence" value="ECO:0007669"/>
    <property type="project" value="TreeGrafter"/>
</dbReference>
<dbReference type="PROSITE" id="PS51479">
    <property type="entry name" value="ZF_RTR1"/>
    <property type="match status" value="1"/>
</dbReference>
<dbReference type="Gene3D" id="1.25.40.820">
    <property type="match status" value="1"/>
</dbReference>
<keyword evidence="7 12" id="KW-0904">Protein phosphatase</keyword>
<dbReference type="EC" id="3.1.3.16" evidence="12"/>
<dbReference type="InterPro" id="IPR007308">
    <property type="entry name" value="Rtr1/RPAP2_dom"/>
</dbReference>
<comment type="catalytic activity">
    <reaction evidence="9 12">
        <text>O-phospho-L-seryl-[protein] + H2O = L-seryl-[protein] + phosphate</text>
        <dbReference type="Rhea" id="RHEA:20629"/>
        <dbReference type="Rhea" id="RHEA-COMP:9863"/>
        <dbReference type="Rhea" id="RHEA-COMP:11604"/>
        <dbReference type="ChEBI" id="CHEBI:15377"/>
        <dbReference type="ChEBI" id="CHEBI:29999"/>
        <dbReference type="ChEBI" id="CHEBI:43474"/>
        <dbReference type="ChEBI" id="CHEBI:83421"/>
        <dbReference type="EC" id="3.1.3.16"/>
    </reaction>
</comment>
<protein>
    <recommendedName>
        <fullName evidence="12">RNA polymerase II subunit B1 CTD phosphatase RPAP2 homolog</fullName>
        <ecNumber evidence="12">3.1.3.16</ecNumber>
    </recommendedName>
</protein>
<evidence type="ECO:0000259" key="14">
    <source>
        <dbReference type="PROSITE" id="PS51479"/>
    </source>
</evidence>
<feature type="compositionally biased region" description="Basic and acidic residues" evidence="13">
    <location>
        <begin position="238"/>
        <end position="259"/>
    </location>
</feature>
<evidence type="ECO:0000256" key="12">
    <source>
        <dbReference type="RuleBase" id="RU367080"/>
    </source>
</evidence>
<comment type="catalytic activity">
    <reaction evidence="10 12">
        <text>O-phospho-L-threonyl-[protein] + H2O = L-threonyl-[protein] + phosphate</text>
        <dbReference type="Rhea" id="RHEA:47004"/>
        <dbReference type="Rhea" id="RHEA-COMP:11060"/>
        <dbReference type="Rhea" id="RHEA-COMP:11605"/>
        <dbReference type="ChEBI" id="CHEBI:15377"/>
        <dbReference type="ChEBI" id="CHEBI:30013"/>
        <dbReference type="ChEBI" id="CHEBI:43474"/>
        <dbReference type="ChEBI" id="CHEBI:61977"/>
        <dbReference type="EC" id="3.1.3.16"/>
    </reaction>
</comment>
<accession>A0A1W0X9K0</accession>
<dbReference type="InterPro" id="IPR038534">
    <property type="entry name" value="Rtr1/RPAP2_sf"/>
</dbReference>
<evidence type="ECO:0000256" key="10">
    <source>
        <dbReference type="ARBA" id="ARBA00048336"/>
    </source>
</evidence>
<evidence type="ECO:0000256" key="13">
    <source>
        <dbReference type="SAM" id="MobiDB-lite"/>
    </source>
</evidence>
<comment type="similarity">
    <text evidence="2 11 12">Belongs to the RPAP2 family.</text>
</comment>
<feature type="region of interest" description="Disordered" evidence="13">
    <location>
        <begin position="18"/>
        <end position="55"/>
    </location>
</feature>
<comment type="subcellular location">
    <subcellularLocation>
        <location evidence="1 12">Nucleus</location>
    </subcellularLocation>
</comment>
<evidence type="ECO:0000256" key="9">
    <source>
        <dbReference type="ARBA" id="ARBA00047761"/>
    </source>
</evidence>
<keyword evidence="6 12" id="KW-0862">Zinc</keyword>
<comment type="caution">
    <text evidence="15">The sequence shown here is derived from an EMBL/GenBank/DDBJ whole genome shotgun (WGS) entry which is preliminary data.</text>
</comment>
<dbReference type="AlphaFoldDB" id="A0A1W0X9K0"/>
<dbReference type="GO" id="GO:0005634">
    <property type="term" value="C:nucleus"/>
    <property type="evidence" value="ECO:0007669"/>
    <property type="project" value="UniProtKB-SubCell"/>
</dbReference>
<evidence type="ECO:0000256" key="3">
    <source>
        <dbReference type="ARBA" id="ARBA00022723"/>
    </source>
</evidence>
<dbReference type="OrthoDB" id="2590500at2759"/>
<dbReference type="GO" id="GO:0043175">
    <property type="term" value="F:RNA polymerase core enzyme binding"/>
    <property type="evidence" value="ECO:0007669"/>
    <property type="project" value="UniProtKB-UniRule"/>
</dbReference>
<name>A0A1W0X9K0_HYPEX</name>
<feature type="compositionally biased region" description="Basic and acidic residues" evidence="13">
    <location>
        <begin position="33"/>
        <end position="55"/>
    </location>
</feature>
<evidence type="ECO:0000256" key="6">
    <source>
        <dbReference type="ARBA" id="ARBA00022833"/>
    </source>
</evidence>
<keyword evidence="5 12" id="KW-0378">Hydrolase</keyword>
<evidence type="ECO:0000256" key="5">
    <source>
        <dbReference type="ARBA" id="ARBA00022801"/>
    </source>
</evidence>
<evidence type="ECO:0000256" key="8">
    <source>
        <dbReference type="ARBA" id="ARBA00023242"/>
    </source>
</evidence>
<keyword evidence="8 12" id="KW-0539">Nucleus</keyword>
<organism evidence="15 16">
    <name type="scientific">Hypsibius exemplaris</name>
    <name type="common">Freshwater tardigrade</name>
    <dbReference type="NCBI Taxonomy" id="2072580"/>
    <lineage>
        <taxon>Eukaryota</taxon>
        <taxon>Metazoa</taxon>
        <taxon>Ecdysozoa</taxon>
        <taxon>Tardigrada</taxon>
        <taxon>Eutardigrada</taxon>
        <taxon>Parachela</taxon>
        <taxon>Hypsibioidea</taxon>
        <taxon>Hypsibiidae</taxon>
        <taxon>Hypsibius</taxon>
    </lineage>
</organism>
<dbReference type="EMBL" id="MTYJ01000008">
    <property type="protein sequence ID" value="OQV24080.1"/>
    <property type="molecule type" value="Genomic_DNA"/>
</dbReference>
<evidence type="ECO:0000256" key="1">
    <source>
        <dbReference type="ARBA" id="ARBA00004123"/>
    </source>
</evidence>
<sequence length="259" mass="28849">MAGFGGPDAFHLMSSTVVESDGKIPKKSNPPKKPQETDEAKKRAKDLRQAVEERVSAEKRAHQTVLLLIEDHVTVQVLQDAAKFIDGNYYGDIVTERAIDKLCGYPICPNRLKCDPYSSKQQYQINVSTNTVYDVAERKCFCSSRCYAASVLYQKQLSETPVWLRANERMEKVRALQPGEVSGVHGKSINLLEDDAVSKFAAELKALNLRDEEDTRKGPGSSSGTKATVFPKTVGPDDSSKREDQDQLYLVKEKAMDTE</sequence>
<evidence type="ECO:0000313" key="16">
    <source>
        <dbReference type="Proteomes" id="UP000192578"/>
    </source>
</evidence>
<dbReference type="PANTHER" id="PTHR14732:SF0">
    <property type="entry name" value="RNA POLYMERASE II SUBUNIT B1 CTD PHOSPHATASE RPAP2-RELATED"/>
    <property type="match status" value="1"/>
</dbReference>
<evidence type="ECO:0000256" key="2">
    <source>
        <dbReference type="ARBA" id="ARBA00005676"/>
    </source>
</evidence>
<evidence type="ECO:0000256" key="11">
    <source>
        <dbReference type="PROSITE-ProRule" id="PRU00812"/>
    </source>
</evidence>
<keyword evidence="3 12" id="KW-0479">Metal-binding</keyword>
<evidence type="ECO:0000313" key="15">
    <source>
        <dbReference type="EMBL" id="OQV24080.1"/>
    </source>
</evidence>
<dbReference type="InterPro" id="IPR039693">
    <property type="entry name" value="Rtr1/RPAP2"/>
</dbReference>
<dbReference type="Proteomes" id="UP000192578">
    <property type="component" value="Unassembled WGS sequence"/>
</dbReference>
<keyword evidence="4 12" id="KW-0863">Zinc-finger</keyword>